<protein>
    <submittedName>
        <fullName evidence="1">Phosphoglycerate kinase</fullName>
    </submittedName>
</protein>
<sequence length="230" mass="26163">MKILLIRHAEPDYPNDTITEAGHLEAQALANHLQSMDINRIYSSPINRAVHTMQYTADLLNIEPVIEPWTRELSWQASGERDESVAAWDIPGEKVRAGFPYPDHSIWPGQTPYKHFIDPYNTIKRDSDDFLRRHGYSREGGRYRIDASNEETLAVFCHMGFGLTWLSHLLELPFPLVWSGFWLPPSSVTTILLEERSPHWAVPRCTGLGQVSHLHKVGLRVSTSGLKANV</sequence>
<dbReference type="InterPro" id="IPR013078">
    <property type="entry name" value="His_Pase_superF_clade-1"/>
</dbReference>
<evidence type="ECO:0000313" key="2">
    <source>
        <dbReference type="Proteomes" id="UP000245202"/>
    </source>
</evidence>
<gene>
    <name evidence="1" type="ORF">PAT3040_01804</name>
</gene>
<evidence type="ECO:0000313" key="1">
    <source>
        <dbReference type="EMBL" id="GBG07256.1"/>
    </source>
</evidence>
<accession>A0A2R5EKT5</accession>
<name>A0A2R5EKT5_9BACL</name>
<dbReference type="Gene3D" id="3.40.50.1240">
    <property type="entry name" value="Phosphoglycerate mutase-like"/>
    <property type="match status" value="1"/>
</dbReference>
<dbReference type="CDD" id="cd07067">
    <property type="entry name" value="HP_PGM_like"/>
    <property type="match status" value="1"/>
</dbReference>
<dbReference type="Pfam" id="PF00300">
    <property type="entry name" value="His_Phos_1"/>
    <property type="match status" value="1"/>
</dbReference>
<dbReference type="RefSeq" id="WP_108992349.1">
    <property type="nucleotide sequence ID" value="NZ_BDQX01000084.1"/>
</dbReference>
<keyword evidence="1" id="KW-0418">Kinase</keyword>
<reference evidence="1 2" key="1">
    <citation type="submission" date="2017-08" db="EMBL/GenBank/DDBJ databases">
        <title>Substantial Increase in Enzyme Production by Combined Drug-Resistance Mutations in Paenibacillus agaridevorans.</title>
        <authorList>
            <person name="Tanaka Y."/>
            <person name="Funane K."/>
            <person name="Hosaka T."/>
            <person name="Shiwa Y."/>
            <person name="Fujita N."/>
            <person name="Miyazaki T."/>
            <person name="Yoshikawa H."/>
            <person name="Murakami K."/>
            <person name="Kasahara K."/>
            <person name="Inaoka T."/>
            <person name="Hiraga Y."/>
            <person name="Ochi K."/>
        </authorList>
    </citation>
    <scope>NUCLEOTIDE SEQUENCE [LARGE SCALE GENOMIC DNA]</scope>
    <source>
        <strain evidence="1 2">T-3040</strain>
    </source>
</reference>
<dbReference type="Proteomes" id="UP000245202">
    <property type="component" value="Unassembled WGS sequence"/>
</dbReference>
<proteinExistence type="predicted"/>
<keyword evidence="1" id="KW-0808">Transferase</keyword>
<organism evidence="1 2">
    <name type="scientific">Paenibacillus agaridevorans</name>
    <dbReference type="NCBI Taxonomy" id="171404"/>
    <lineage>
        <taxon>Bacteria</taxon>
        <taxon>Bacillati</taxon>
        <taxon>Bacillota</taxon>
        <taxon>Bacilli</taxon>
        <taxon>Bacillales</taxon>
        <taxon>Paenibacillaceae</taxon>
        <taxon>Paenibacillus</taxon>
    </lineage>
</organism>
<dbReference type="AlphaFoldDB" id="A0A2R5EKT5"/>
<dbReference type="SMART" id="SM00855">
    <property type="entry name" value="PGAM"/>
    <property type="match status" value="1"/>
</dbReference>
<keyword evidence="2" id="KW-1185">Reference proteome</keyword>
<dbReference type="InterPro" id="IPR029033">
    <property type="entry name" value="His_PPase_superfam"/>
</dbReference>
<dbReference type="SUPFAM" id="SSF53254">
    <property type="entry name" value="Phosphoglycerate mutase-like"/>
    <property type="match status" value="1"/>
</dbReference>
<dbReference type="GO" id="GO:0016301">
    <property type="term" value="F:kinase activity"/>
    <property type="evidence" value="ECO:0007669"/>
    <property type="project" value="UniProtKB-KW"/>
</dbReference>
<dbReference type="EMBL" id="BDQX01000084">
    <property type="protein sequence ID" value="GBG07256.1"/>
    <property type="molecule type" value="Genomic_DNA"/>
</dbReference>
<comment type="caution">
    <text evidence="1">The sequence shown here is derived from an EMBL/GenBank/DDBJ whole genome shotgun (WGS) entry which is preliminary data.</text>
</comment>